<dbReference type="PANTHER" id="PTHR42718">
    <property type="entry name" value="MAJOR FACILITATOR SUPERFAMILY MULTIDRUG TRANSPORTER MFSC"/>
    <property type="match status" value="1"/>
</dbReference>
<dbReference type="PANTHER" id="PTHR42718:SF23">
    <property type="entry name" value="MAJOR FACILITATOR SUPERFAMILY (MFS) PROFILE DOMAIN-CONTAINING PROTEIN"/>
    <property type="match status" value="1"/>
</dbReference>
<feature type="transmembrane region" description="Helical" evidence="6">
    <location>
        <begin position="344"/>
        <end position="365"/>
    </location>
</feature>
<evidence type="ECO:0000256" key="6">
    <source>
        <dbReference type="SAM" id="Phobius"/>
    </source>
</evidence>
<feature type="transmembrane region" description="Helical" evidence="6">
    <location>
        <begin position="270"/>
        <end position="288"/>
    </location>
</feature>
<evidence type="ECO:0000256" key="4">
    <source>
        <dbReference type="ARBA" id="ARBA00023136"/>
    </source>
</evidence>
<evidence type="ECO:0000313" key="9">
    <source>
        <dbReference type="Proteomes" id="UP000327013"/>
    </source>
</evidence>
<keyword evidence="3 6" id="KW-1133">Transmembrane helix</keyword>
<comment type="caution">
    <text evidence="8">The sequence shown here is derived from an EMBL/GenBank/DDBJ whole genome shotgun (WGS) entry which is preliminary data.</text>
</comment>
<evidence type="ECO:0000256" key="3">
    <source>
        <dbReference type="ARBA" id="ARBA00022989"/>
    </source>
</evidence>
<feature type="transmembrane region" description="Helical" evidence="6">
    <location>
        <begin position="239"/>
        <end position="258"/>
    </location>
</feature>
<feature type="transmembrane region" description="Helical" evidence="6">
    <location>
        <begin position="309"/>
        <end position="332"/>
    </location>
</feature>
<feature type="transmembrane region" description="Helical" evidence="6">
    <location>
        <begin position="109"/>
        <end position="127"/>
    </location>
</feature>
<gene>
    <name evidence="8" type="ORF">FH972_025190</name>
</gene>
<dbReference type="OrthoDB" id="2985014at2759"/>
<dbReference type="Proteomes" id="UP000327013">
    <property type="component" value="Unassembled WGS sequence"/>
</dbReference>
<dbReference type="Pfam" id="PF07690">
    <property type="entry name" value="MFS_1"/>
    <property type="match status" value="1"/>
</dbReference>
<sequence>MMTEEKTTLEERQVDAPQLPNALQTDPNARPACFKNTFTEVLFVITATMAVGMTSFLTGGISVITSYIGEDLKMTSAEITWISAAPNLSCGAFLLFFGKVADLFGRKTLFVGSLFLFAVFALAAGFSKTGITLDVINGFMGLVSASAVPGAQGTLGVVYSRPSKRKNYVFACFSAGNPIGFVLGTLYSGVATQIFNWRSSFWFLSILYGVFTLIALYSVPKDTQQKVPLSWSTVKSFDIVGTVLAIGGIGMFSTALTMGSEAQEGWRTPYVLALLIVGLFLFGVFLWWETKFSEPLMPMRIWMNRDFSLLNGIQALGFMGFTSMFFWISLFFQRYWTSSPIMVAVYLLPAAIMGIIVNIVAGMILHKVSNKLMILIGSSCYTLAFLLMGLNKSSSIYWAFCFPSFIFAVWGADFEFNVANMYVMSSFPPSQQSVAGGIFQTVIRLCSTIGLGITTAIFNAVQESPPTSGYHGNDPIAPYAATFWFSTACSAASIALVPFLKIGTQGGTEKAVDAESSVGSATDLPRTSSAPTPPRDDIKI</sequence>
<comment type="subcellular location">
    <subcellularLocation>
        <location evidence="1">Membrane</location>
        <topology evidence="1">Multi-pass membrane protein</topology>
    </subcellularLocation>
</comment>
<evidence type="ECO:0000256" key="1">
    <source>
        <dbReference type="ARBA" id="ARBA00004141"/>
    </source>
</evidence>
<feature type="region of interest" description="Disordered" evidence="5">
    <location>
        <begin position="513"/>
        <end position="540"/>
    </location>
</feature>
<dbReference type="Gene3D" id="1.20.1250.20">
    <property type="entry name" value="MFS general substrate transporter like domains"/>
    <property type="match status" value="1"/>
</dbReference>
<feature type="transmembrane region" description="Helical" evidence="6">
    <location>
        <begin position="437"/>
        <end position="461"/>
    </location>
</feature>
<dbReference type="InterPro" id="IPR011701">
    <property type="entry name" value="MFS"/>
</dbReference>
<organism evidence="8 9">
    <name type="scientific">Carpinus fangiana</name>
    <dbReference type="NCBI Taxonomy" id="176857"/>
    <lineage>
        <taxon>Eukaryota</taxon>
        <taxon>Viridiplantae</taxon>
        <taxon>Streptophyta</taxon>
        <taxon>Embryophyta</taxon>
        <taxon>Tracheophyta</taxon>
        <taxon>Spermatophyta</taxon>
        <taxon>Magnoliopsida</taxon>
        <taxon>eudicotyledons</taxon>
        <taxon>Gunneridae</taxon>
        <taxon>Pentapetalae</taxon>
        <taxon>rosids</taxon>
        <taxon>fabids</taxon>
        <taxon>Fagales</taxon>
        <taxon>Betulaceae</taxon>
        <taxon>Carpinus</taxon>
    </lineage>
</organism>
<dbReference type="AlphaFoldDB" id="A0A5N6L0V3"/>
<feature type="transmembrane region" description="Helical" evidence="6">
    <location>
        <begin position="41"/>
        <end position="67"/>
    </location>
</feature>
<protein>
    <recommendedName>
        <fullName evidence="7">Major facilitator superfamily (MFS) profile domain-containing protein</fullName>
    </recommendedName>
</protein>
<dbReference type="InterPro" id="IPR036259">
    <property type="entry name" value="MFS_trans_sf"/>
</dbReference>
<dbReference type="GO" id="GO:0016020">
    <property type="term" value="C:membrane"/>
    <property type="evidence" value="ECO:0007669"/>
    <property type="project" value="UniProtKB-SubCell"/>
</dbReference>
<feature type="transmembrane region" description="Helical" evidence="6">
    <location>
        <begin position="201"/>
        <end position="219"/>
    </location>
</feature>
<feature type="transmembrane region" description="Helical" evidence="6">
    <location>
        <begin position="372"/>
        <end position="390"/>
    </location>
</feature>
<proteinExistence type="predicted"/>
<keyword evidence="2 6" id="KW-0812">Transmembrane</keyword>
<evidence type="ECO:0000256" key="2">
    <source>
        <dbReference type="ARBA" id="ARBA00022692"/>
    </source>
</evidence>
<feature type="compositionally biased region" description="Basic and acidic residues" evidence="5">
    <location>
        <begin position="1"/>
        <end position="14"/>
    </location>
</feature>
<dbReference type="InterPro" id="IPR020846">
    <property type="entry name" value="MFS_dom"/>
</dbReference>
<reference evidence="8 9" key="1">
    <citation type="submission" date="2019-06" db="EMBL/GenBank/DDBJ databases">
        <title>A chromosomal-level reference genome of Carpinus fangiana (Coryloideae, Betulaceae).</title>
        <authorList>
            <person name="Yang X."/>
            <person name="Wang Z."/>
            <person name="Zhang L."/>
            <person name="Hao G."/>
            <person name="Liu J."/>
            <person name="Yang Y."/>
        </authorList>
    </citation>
    <scope>NUCLEOTIDE SEQUENCE [LARGE SCALE GENOMIC DNA]</scope>
    <source>
        <strain evidence="8">Cfa_2016G</strain>
        <tissue evidence="8">Leaf</tissue>
    </source>
</reference>
<feature type="region of interest" description="Disordered" evidence="5">
    <location>
        <begin position="1"/>
        <end position="24"/>
    </location>
</feature>
<keyword evidence="9" id="KW-1185">Reference proteome</keyword>
<dbReference type="GO" id="GO:0022857">
    <property type="term" value="F:transmembrane transporter activity"/>
    <property type="evidence" value="ECO:0007669"/>
    <property type="project" value="InterPro"/>
</dbReference>
<feature type="transmembrane region" description="Helical" evidence="6">
    <location>
        <begin position="79"/>
        <end position="97"/>
    </location>
</feature>
<feature type="domain" description="Major facilitator superfamily (MFS) profile" evidence="7">
    <location>
        <begin position="43"/>
        <end position="505"/>
    </location>
</feature>
<feature type="transmembrane region" description="Helical" evidence="6">
    <location>
        <begin position="396"/>
        <end position="416"/>
    </location>
</feature>
<feature type="transmembrane region" description="Helical" evidence="6">
    <location>
        <begin position="481"/>
        <end position="500"/>
    </location>
</feature>
<keyword evidence="4 6" id="KW-0472">Membrane</keyword>
<accession>A0A5N6L0V3</accession>
<feature type="transmembrane region" description="Helical" evidence="6">
    <location>
        <begin position="168"/>
        <end position="189"/>
    </location>
</feature>
<dbReference type="PROSITE" id="PS50850">
    <property type="entry name" value="MFS"/>
    <property type="match status" value="1"/>
</dbReference>
<dbReference type="EMBL" id="VIBQ01000038">
    <property type="protein sequence ID" value="KAB8446208.1"/>
    <property type="molecule type" value="Genomic_DNA"/>
</dbReference>
<dbReference type="SUPFAM" id="SSF103473">
    <property type="entry name" value="MFS general substrate transporter"/>
    <property type="match status" value="2"/>
</dbReference>
<name>A0A5N6L0V3_9ROSI</name>
<evidence type="ECO:0000256" key="5">
    <source>
        <dbReference type="SAM" id="MobiDB-lite"/>
    </source>
</evidence>
<evidence type="ECO:0000259" key="7">
    <source>
        <dbReference type="PROSITE" id="PS50850"/>
    </source>
</evidence>
<feature type="transmembrane region" description="Helical" evidence="6">
    <location>
        <begin position="139"/>
        <end position="159"/>
    </location>
</feature>
<dbReference type="Gene3D" id="1.20.1720.10">
    <property type="entry name" value="Multidrug resistance protein D"/>
    <property type="match status" value="1"/>
</dbReference>
<feature type="compositionally biased region" description="Polar residues" evidence="5">
    <location>
        <begin position="517"/>
        <end position="530"/>
    </location>
</feature>
<evidence type="ECO:0000313" key="8">
    <source>
        <dbReference type="EMBL" id="KAB8446208.1"/>
    </source>
</evidence>